<proteinExistence type="inferred from homology"/>
<comment type="caution">
    <text evidence="4">The sequence shown here is derived from an EMBL/GenBank/DDBJ whole genome shotgun (WGS) entry which is preliminary data.</text>
</comment>
<dbReference type="AlphaFoldDB" id="A0A4Q7LUY1"/>
<dbReference type="Proteomes" id="UP000293519">
    <property type="component" value="Unassembled WGS sequence"/>
</dbReference>
<reference evidence="4 5" key="1">
    <citation type="journal article" date="2015" name="Stand. Genomic Sci.">
        <title>Genomic Encyclopedia of Bacterial and Archaeal Type Strains, Phase III: the genomes of soil and plant-associated and newly described type strains.</title>
        <authorList>
            <person name="Whitman W.B."/>
            <person name="Woyke T."/>
            <person name="Klenk H.P."/>
            <person name="Zhou Y."/>
            <person name="Lilburn T.G."/>
            <person name="Beck B.J."/>
            <person name="De Vos P."/>
            <person name="Vandamme P."/>
            <person name="Eisen J.A."/>
            <person name="Garrity G."/>
            <person name="Hugenholtz P."/>
            <person name="Kyrpides N.C."/>
        </authorList>
    </citation>
    <scope>NUCLEOTIDE SEQUENCE [LARGE SCALE GENOMIC DNA]</scope>
    <source>
        <strain evidence="4 5">CV2</strain>
    </source>
</reference>
<feature type="domain" description="EamA" evidence="3">
    <location>
        <begin position="151"/>
        <end position="278"/>
    </location>
</feature>
<evidence type="ECO:0000313" key="4">
    <source>
        <dbReference type="EMBL" id="RZS58945.1"/>
    </source>
</evidence>
<dbReference type="Pfam" id="PF00892">
    <property type="entry name" value="EamA"/>
    <property type="match status" value="1"/>
</dbReference>
<dbReference type="EMBL" id="SGWW01000001">
    <property type="protein sequence ID" value="RZS58945.1"/>
    <property type="molecule type" value="Genomic_DNA"/>
</dbReference>
<accession>A0A4Q7LUY1</accession>
<evidence type="ECO:0000259" key="3">
    <source>
        <dbReference type="Pfam" id="PF00892"/>
    </source>
</evidence>
<keyword evidence="5" id="KW-1185">Reference proteome</keyword>
<feature type="transmembrane region" description="Helical" evidence="2">
    <location>
        <begin position="150"/>
        <end position="170"/>
    </location>
</feature>
<dbReference type="SUPFAM" id="SSF103481">
    <property type="entry name" value="Multidrug resistance efflux transporter EmrE"/>
    <property type="match status" value="1"/>
</dbReference>
<comment type="similarity">
    <text evidence="1">Belongs to the EamA transporter family.</text>
</comment>
<dbReference type="GO" id="GO:0016020">
    <property type="term" value="C:membrane"/>
    <property type="evidence" value="ECO:0007669"/>
    <property type="project" value="InterPro"/>
</dbReference>
<feature type="transmembrane region" description="Helical" evidence="2">
    <location>
        <begin position="46"/>
        <end position="64"/>
    </location>
</feature>
<feature type="transmembrane region" description="Helical" evidence="2">
    <location>
        <begin position="240"/>
        <end position="259"/>
    </location>
</feature>
<name>A0A4Q7LUY1_9MICO</name>
<evidence type="ECO:0000313" key="5">
    <source>
        <dbReference type="Proteomes" id="UP000293519"/>
    </source>
</evidence>
<keyword evidence="2" id="KW-0812">Transmembrane</keyword>
<feature type="transmembrane region" description="Helical" evidence="2">
    <location>
        <begin position="126"/>
        <end position="144"/>
    </location>
</feature>
<feature type="transmembrane region" description="Helical" evidence="2">
    <location>
        <begin position="209"/>
        <end position="228"/>
    </location>
</feature>
<gene>
    <name evidence="4" type="ORF">EV141_0158</name>
</gene>
<feature type="transmembrane region" description="Helical" evidence="2">
    <location>
        <begin position="102"/>
        <end position="119"/>
    </location>
</feature>
<dbReference type="InterPro" id="IPR000620">
    <property type="entry name" value="EamA_dom"/>
</dbReference>
<keyword evidence="2" id="KW-1133">Transmembrane helix</keyword>
<evidence type="ECO:0000256" key="2">
    <source>
        <dbReference type="SAM" id="Phobius"/>
    </source>
</evidence>
<keyword evidence="2" id="KW-0472">Membrane</keyword>
<organism evidence="4 5">
    <name type="scientific">Microcella putealis</name>
    <dbReference type="NCBI Taxonomy" id="337005"/>
    <lineage>
        <taxon>Bacteria</taxon>
        <taxon>Bacillati</taxon>
        <taxon>Actinomycetota</taxon>
        <taxon>Actinomycetes</taxon>
        <taxon>Micrococcales</taxon>
        <taxon>Microbacteriaceae</taxon>
        <taxon>Microcella</taxon>
    </lineage>
</organism>
<sequence length="299" mass="30580">MSVLERGAARATAATPPWSLAVAAMLMIQLGSALSAGLLIPDLGAAGTAWLRLTLGAIILVAIARPPLREIRRSDVLPLLGLGVATGLMTVFFLAALARIPLGVAVAIEFLGPLAVAAFRRPSARALAWPALALVGVVLMTEPWRGTIDPLGVLFAALAGTGWALYILLTQKVGDRFTGIRALSITIPIAAITAAVIGVPQAIGALTIQHVLIGVGLALLVPVLPFALEMVALRRMTMTAFGTLMAVEPAIGLVIGMLVLAQAPGPLQVAGITLVVTAGALAQRGGLRDTPVVDPAKPA</sequence>
<feature type="transmembrane region" description="Helical" evidence="2">
    <location>
        <begin position="76"/>
        <end position="96"/>
    </location>
</feature>
<protein>
    <submittedName>
        <fullName evidence="4">Inner membrane transporter RhtA</fullName>
    </submittedName>
</protein>
<evidence type="ECO:0000256" key="1">
    <source>
        <dbReference type="ARBA" id="ARBA00007362"/>
    </source>
</evidence>
<dbReference type="InterPro" id="IPR037185">
    <property type="entry name" value="EmrE-like"/>
</dbReference>
<feature type="transmembrane region" description="Helical" evidence="2">
    <location>
        <begin position="182"/>
        <end position="203"/>
    </location>
</feature>